<dbReference type="RefSeq" id="WP_010988925.1">
    <property type="nucleotide sequence ID" value="NZ_BAABTN010000104.1"/>
</dbReference>
<proteinExistence type="predicted"/>
<dbReference type="Proteomes" id="UP000299211">
    <property type="component" value="Unassembled WGS sequence"/>
</dbReference>
<comment type="caution">
    <text evidence="3">The sequence shown here is derived from an EMBL/GenBank/DDBJ whole genome shotgun (WGS) entry which is preliminary data.</text>
</comment>
<dbReference type="SUPFAM" id="SSF54909">
    <property type="entry name" value="Dimeric alpha+beta barrel"/>
    <property type="match status" value="1"/>
</dbReference>
<dbReference type="Pfam" id="PF03992">
    <property type="entry name" value="ABM"/>
    <property type="match status" value="1"/>
</dbReference>
<organism evidence="3 4">
    <name type="scientific">Streptomyces avermitilis</name>
    <dbReference type="NCBI Taxonomy" id="33903"/>
    <lineage>
        <taxon>Bacteria</taxon>
        <taxon>Bacillati</taxon>
        <taxon>Actinomycetota</taxon>
        <taxon>Actinomycetes</taxon>
        <taxon>Kitasatosporales</taxon>
        <taxon>Streptomycetaceae</taxon>
        <taxon>Streptomyces</taxon>
    </lineage>
</organism>
<evidence type="ECO:0000313" key="3">
    <source>
        <dbReference type="EMBL" id="GDY80634.1"/>
    </source>
</evidence>
<reference evidence="2 5" key="2">
    <citation type="submission" date="2019-04" db="EMBL/GenBank/DDBJ databases">
        <title>Draft genome sequences of Streptomyces avermitilis NBRC 14893.</title>
        <authorList>
            <person name="Komaki H."/>
            <person name="Tamura T."/>
            <person name="Hosoyama A."/>
        </authorList>
    </citation>
    <scope>NUCLEOTIDE SEQUENCE [LARGE SCALE GENOMIC DNA]</scope>
    <source>
        <strain evidence="2 5">NBRC 14893</strain>
    </source>
</reference>
<protein>
    <recommendedName>
        <fullName evidence="1">ABM domain-containing protein</fullName>
    </recommendedName>
</protein>
<name>A0A4D4N9S6_STRAX</name>
<dbReference type="STRING" id="33903.AQJ43_37210"/>
<evidence type="ECO:0000259" key="1">
    <source>
        <dbReference type="PROSITE" id="PS51725"/>
    </source>
</evidence>
<dbReference type="InterPro" id="IPR007138">
    <property type="entry name" value="ABM_dom"/>
</dbReference>
<evidence type="ECO:0000313" key="4">
    <source>
        <dbReference type="Proteomes" id="UP000299211"/>
    </source>
</evidence>
<reference evidence="3 4" key="1">
    <citation type="submission" date="2019-04" db="EMBL/GenBank/DDBJ databases">
        <title>Draft genome sequences of Streptomyces avermitilis ATCC 31267.</title>
        <authorList>
            <person name="Komaki H."/>
            <person name="Tamura T."/>
            <person name="Hosoyama A."/>
        </authorList>
    </citation>
    <scope>NUCLEOTIDE SEQUENCE [LARGE SCALE GENOMIC DNA]</scope>
    <source>
        <strain evidence="3 4">ATCC 31267</strain>
    </source>
</reference>
<evidence type="ECO:0000313" key="2">
    <source>
        <dbReference type="EMBL" id="GDY70325.1"/>
    </source>
</evidence>
<gene>
    <name evidence="2" type="ORF">SAV14893_097180</name>
    <name evidence="3" type="ORF">SAV31267_101190</name>
</gene>
<evidence type="ECO:0000313" key="5">
    <source>
        <dbReference type="Proteomes" id="UP000302139"/>
    </source>
</evidence>
<dbReference type="Proteomes" id="UP000302139">
    <property type="component" value="Unassembled WGS sequence"/>
</dbReference>
<dbReference type="AlphaFoldDB" id="A0A4D4N9S6"/>
<dbReference type="EMBL" id="BJHX01000004">
    <property type="protein sequence ID" value="GDY70325.1"/>
    <property type="molecule type" value="Genomic_DNA"/>
</dbReference>
<dbReference type="EMBL" id="BJHY01000003">
    <property type="protein sequence ID" value="GDY80634.1"/>
    <property type="molecule type" value="Genomic_DNA"/>
</dbReference>
<dbReference type="GeneID" id="41544596"/>
<dbReference type="InterPro" id="IPR011008">
    <property type="entry name" value="Dimeric_a/b-barrel"/>
</dbReference>
<feature type="domain" description="ABM" evidence="1">
    <location>
        <begin position="5"/>
        <end position="100"/>
    </location>
</feature>
<dbReference type="PROSITE" id="PS51725">
    <property type="entry name" value="ABM"/>
    <property type="match status" value="1"/>
</dbReference>
<accession>A0A4D4N9S6</accession>
<dbReference type="Gene3D" id="3.30.70.100">
    <property type="match status" value="1"/>
</dbReference>
<dbReference type="OMA" id="RIFYELY"/>
<sequence length="109" mass="12387">MSTGFALTVRFSLRDTEAAQQFDALVARTAEGIRTEPGTLVYVAHTPVDEPLVRVFYELYADRDAFQAHEEQAHTRHFLETREQFLTSTDVVFLNELEELSKRPGTEGP</sequence>